<dbReference type="EMBL" id="JADGMQ010000006">
    <property type="protein sequence ID" value="MBI1621101.1"/>
    <property type="molecule type" value="Genomic_DNA"/>
</dbReference>
<organism evidence="1 2">
    <name type="scientific">Aquamicrobium zhengzhouense</name>
    <dbReference type="NCBI Taxonomy" id="2781738"/>
    <lineage>
        <taxon>Bacteria</taxon>
        <taxon>Pseudomonadati</taxon>
        <taxon>Pseudomonadota</taxon>
        <taxon>Alphaproteobacteria</taxon>
        <taxon>Hyphomicrobiales</taxon>
        <taxon>Phyllobacteriaceae</taxon>
        <taxon>Aquamicrobium</taxon>
    </lineage>
</organism>
<gene>
    <name evidence="1" type="ORF">IOD40_10550</name>
</gene>
<protein>
    <submittedName>
        <fullName evidence="1">AsmA family protein</fullName>
    </submittedName>
</protein>
<dbReference type="PANTHER" id="PTHR30441">
    <property type="entry name" value="DUF748 DOMAIN-CONTAINING PROTEIN"/>
    <property type="match status" value="1"/>
</dbReference>
<dbReference type="InterPro" id="IPR052894">
    <property type="entry name" value="AsmA-related"/>
</dbReference>
<evidence type="ECO:0000313" key="1">
    <source>
        <dbReference type="EMBL" id="MBI1621101.1"/>
    </source>
</evidence>
<proteinExistence type="predicted"/>
<accession>A0ABS0SEE8</accession>
<keyword evidence="2" id="KW-1185">Reference proteome</keyword>
<evidence type="ECO:0000313" key="2">
    <source>
        <dbReference type="Proteomes" id="UP000601789"/>
    </source>
</evidence>
<dbReference type="Proteomes" id="UP000601789">
    <property type="component" value="Unassembled WGS sequence"/>
</dbReference>
<sequence>MLTIRKGLIALAALLLLALLFVTVLPWIASTKIVRDRIAYELSLWSGYRVSLGEAPELNVWPTFSAALRDVSFHEWAKESPAVLEADRLDVSLSPLAALRGRVEMSSISMYRPLLRLNRTDVGLDLPASPGGGRMMQAINTATRLVQENPKTPDLKALPSDAFGNVEFVDGKIVIVEGDETEGFSNLTGKITWPALNRTLRINANGVWRGEAVQLEASAENPLILMGGGNATVMGSLKSPLSEASFNGTANFSGERFFDGEANMATPALRRMLEWLRVPVTPGSTIGPVSVSSRIQGSGKRLRLDNASLKLGSNNGTGGIDIAFVDEFPAISGTLAFDTLDLRTYLAGFTSIASGSGSLYAPLDTGIANQISLDLRLSATTATLGHVTLSEIAASTQVKGPLMVLDLSHADGFGGELQAGLRIDTIDDRKAVEIRLIATEVEALALAKAAGAERLLPQGRANISVMLKGSGNNWNDVLGSAEGSVAATIGPGSLGGLDLAKFRERWGGGGFFALSEVAGGPIALSGGTFNAKVTGGVARIEKADLLLEDQRIFSFSGIIPYFGRALAVSGHLVPVLPGGTRGLAEYPFFIGGAWDTPYVAPVVPSFENQITYPR</sequence>
<dbReference type="PANTHER" id="PTHR30441:SF4">
    <property type="entry name" value="PROTEIN ASMA"/>
    <property type="match status" value="1"/>
</dbReference>
<comment type="caution">
    <text evidence="1">The sequence shown here is derived from an EMBL/GenBank/DDBJ whole genome shotgun (WGS) entry which is preliminary data.</text>
</comment>
<reference evidence="1 2" key="1">
    <citation type="submission" date="2020-10" db="EMBL/GenBank/DDBJ databases">
        <title>Aquamicrobium zhengzhouensis sp. nov., a exopolysaccharide producing bacterium isolated from farmland soil.</title>
        <authorList>
            <person name="Wang X."/>
        </authorList>
    </citation>
    <scope>NUCLEOTIDE SEQUENCE [LARGE SCALE GENOMIC DNA]</scope>
    <source>
        <strain evidence="2">cd-1</strain>
    </source>
</reference>
<name>A0ABS0SEE8_9HYPH</name>